<dbReference type="PROSITE" id="PS50005">
    <property type="entry name" value="TPR"/>
    <property type="match status" value="2"/>
</dbReference>
<dbReference type="SUPFAM" id="SSF48452">
    <property type="entry name" value="TPR-like"/>
    <property type="match status" value="2"/>
</dbReference>
<accession>A0ABT2VPU2</accession>
<comment type="caution">
    <text evidence="4">The sequence shown here is derived from an EMBL/GenBank/DDBJ whole genome shotgun (WGS) entry which is preliminary data.</text>
</comment>
<name>A0ABT2VPU2_9ALTE</name>
<dbReference type="Gene3D" id="2.60.120.620">
    <property type="entry name" value="q2cbj1_9rhob like domain"/>
    <property type="match status" value="1"/>
</dbReference>
<keyword evidence="1" id="KW-0677">Repeat</keyword>
<gene>
    <name evidence="4" type="ORF">OCL06_10790</name>
</gene>
<dbReference type="Pfam" id="PF14559">
    <property type="entry name" value="TPR_19"/>
    <property type="match status" value="1"/>
</dbReference>
<organism evidence="4 5">
    <name type="scientific">Alteromonas salexigens</name>
    <dbReference type="NCBI Taxonomy" id="2982530"/>
    <lineage>
        <taxon>Bacteria</taxon>
        <taxon>Pseudomonadati</taxon>
        <taxon>Pseudomonadota</taxon>
        <taxon>Gammaproteobacteria</taxon>
        <taxon>Alteromonadales</taxon>
        <taxon>Alteromonadaceae</taxon>
        <taxon>Alteromonas/Salinimonas group</taxon>
        <taxon>Alteromonas</taxon>
    </lineage>
</organism>
<dbReference type="EMBL" id="JAOTJC010000008">
    <property type="protein sequence ID" value="MCU7555084.1"/>
    <property type="molecule type" value="Genomic_DNA"/>
</dbReference>
<dbReference type="InterPro" id="IPR051012">
    <property type="entry name" value="CellSynth/LPSAsmb/PSIAsmb"/>
</dbReference>
<evidence type="ECO:0000313" key="4">
    <source>
        <dbReference type="EMBL" id="MCU7555084.1"/>
    </source>
</evidence>
<evidence type="ECO:0000256" key="2">
    <source>
        <dbReference type="ARBA" id="ARBA00022803"/>
    </source>
</evidence>
<protein>
    <submittedName>
        <fullName evidence="4">Tetratricopeptide repeat protein</fullName>
    </submittedName>
</protein>
<evidence type="ECO:0000313" key="5">
    <source>
        <dbReference type="Proteomes" id="UP001209257"/>
    </source>
</evidence>
<dbReference type="InterPro" id="IPR012668">
    <property type="entry name" value="CHP02466"/>
</dbReference>
<dbReference type="InterPro" id="IPR011990">
    <property type="entry name" value="TPR-like_helical_dom_sf"/>
</dbReference>
<keyword evidence="5" id="KW-1185">Reference proteome</keyword>
<feature type="repeat" description="TPR" evidence="3">
    <location>
        <begin position="39"/>
        <end position="72"/>
    </location>
</feature>
<dbReference type="PANTHER" id="PTHR45586">
    <property type="entry name" value="TPR REPEAT-CONTAINING PROTEIN PA4667"/>
    <property type="match status" value="1"/>
</dbReference>
<reference evidence="5" key="1">
    <citation type="submission" date="2023-07" db="EMBL/GenBank/DDBJ databases">
        <title>Study on multiphase classification of strain Alteromonas salexigens isolated from the Yellow Sea.</title>
        <authorList>
            <person name="Sun L."/>
        </authorList>
    </citation>
    <scope>NUCLEOTIDE SEQUENCE [LARGE SCALE GENOMIC DNA]</scope>
    <source>
        <strain evidence="5">ASW11-19</strain>
    </source>
</reference>
<evidence type="ECO:0000256" key="1">
    <source>
        <dbReference type="ARBA" id="ARBA00022737"/>
    </source>
</evidence>
<feature type="repeat" description="TPR" evidence="3">
    <location>
        <begin position="73"/>
        <end position="106"/>
    </location>
</feature>
<keyword evidence="2 3" id="KW-0802">TPR repeat</keyword>
<dbReference type="Proteomes" id="UP001209257">
    <property type="component" value="Unassembled WGS sequence"/>
</dbReference>
<dbReference type="PANTHER" id="PTHR45586:SF1">
    <property type="entry name" value="LIPOPOLYSACCHARIDE ASSEMBLY PROTEIN B"/>
    <property type="match status" value="1"/>
</dbReference>
<dbReference type="Gene3D" id="1.25.40.10">
    <property type="entry name" value="Tetratricopeptide repeat domain"/>
    <property type="match status" value="3"/>
</dbReference>
<dbReference type="RefSeq" id="WP_262994397.1">
    <property type="nucleotide sequence ID" value="NZ_JAOTJC010000008.1"/>
</dbReference>
<evidence type="ECO:0000256" key="3">
    <source>
        <dbReference type="PROSITE-ProRule" id="PRU00339"/>
    </source>
</evidence>
<dbReference type="Pfam" id="PF13432">
    <property type="entry name" value="TPR_16"/>
    <property type="match status" value="1"/>
</dbReference>
<dbReference type="InterPro" id="IPR019734">
    <property type="entry name" value="TPR_rpt"/>
</dbReference>
<dbReference type="SMART" id="SM00028">
    <property type="entry name" value="TPR"/>
    <property type="match status" value="6"/>
</dbReference>
<sequence length="602" mass="66981">MTTAQLQQAWSQAVSLYQHKQYDAALSLCKQLATAQHAPQVRLLLAQCYRKTGQTQQALRVYQQLLKSAPNNPDVLCGQAGAYADKGDTSKARQCYTRALRVNPKHYDTNFNFARLLNADGEASQAAEYYGRAANLTQQPVAALVAQAQCWLQCREHKKAVSQLLALQQEQPANYTVNVTLATAYKTCSDFASAQALLTKLHAADPSDLRVSQLLADVAFEAGDYHTAEHQYKHLLTVNPLNSKAVQGLAQTRWMLCDSNWKAVYESALATAPDDRAILTVYGLHLIKAEQLDEAYQLLCPLADTILSHPPLSAMLGLLERERGDIAGSCQRLKRAVKSHPDVNELQKELAITLMCNNQPNDAGKIIKGLMRKEPWNKGWIAHQSALDKLQKNVTSYARLHDYHEFVFANPITTPAGFKNNAAFNAALAADLNQLHQRLHAPPVEQSLRTGTQTFGNLFDQNIATVQALKQAISEQVSRYIGQLPRIPGHPLCGEKTNQFDYSGSWSVRLAGTGYHRNHYHHEGWISACYYVSLPEALTHDGQGWIKFGQPDISSQLIFEPDFVLKPQAGHVVLFPSYMWHGTVPFESDENRLTVAFDIVPT</sequence>
<dbReference type="Pfam" id="PF13759">
    <property type="entry name" value="2OG-FeII_Oxy_5"/>
    <property type="match status" value="1"/>
</dbReference>
<proteinExistence type="predicted"/>